<dbReference type="InterPro" id="IPR038222">
    <property type="entry name" value="DHHA2_dom_sf"/>
</dbReference>
<dbReference type="GO" id="GO:0046872">
    <property type="term" value="F:metal ion binding"/>
    <property type="evidence" value="ECO:0007669"/>
    <property type="project" value="UniProtKB-KW"/>
</dbReference>
<comment type="caution">
    <text evidence="6">The sequence shown here is derived from an EMBL/GenBank/DDBJ whole genome shotgun (WGS) entry which is preliminary data.</text>
</comment>
<name>A0AAW0FA86_9APHY</name>
<dbReference type="AlphaFoldDB" id="A0AAW0FA86"/>
<dbReference type="Proteomes" id="UP001385951">
    <property type="component" value="Unassembled WGS sequence"/>
</dbReference>
<dbReference type="GO" id="GO:0004309">
    <property type="term" value="F:exopolyphosphatase activity"/>
    <property type="evidence" value="ECO:0007669"/>
    <property type="project" value="TreeGrafter"/>
</dbReference>
<dbReference type="InterPro" id="IPR004097">
    <property type="entry name" value="DHHA2"/>
</dbReference>
<keyword evidence="3" id="KW-0378">Hydrolase</keyword>
<keyword evidence="2" id="KW-0479">Metal-binding</keyword>
<evidence type="ECO:0000313" key="7">
    <source>
        <dbReference type="Proteomes" id="UP001385951"/>
    </source>
</evidence>
<feature type="domain" description="DHHA2" evidence="5">
    <location>
        <begin position="245"/>
        <end position="418"/>
    </location>
</feature>
<organism evidence="6 7">
    <name type="scientific">Cerrena zonata</name>
    <dbReference type="NCBI Taxonomy" id="2478898"/>
    <lineage>
        <taxon>Eukaryota</taxon>
        <taxon>Fungi</taxon>
        <taxon>Dikarya</taxon>
        <taxon>Basidiomycota</taxon>
        <taxon>Agaricomycotina</taxon>
        <taxon>Agaricomycetes</taxon>
        <taxon>Polyporales</taxon>
        <taxon>Cerrenaceae</taxon>
        <taxon>Cerrena</taxon>
    </lineage>
</organism>
<accession>A0AAW0FA86</accession>
<evidence type="ECO:0000256" key="1">
    <source>
        <dbReference type="ARBA" id="ARBA00001936"/>
    </source>
</evidence>
<evidence type="ECO:0000259" key="5">
    <source>
        <dbReference type="SMART" id="SM01131"/>
    </source>
</evidence>
<reference evidence="6 7" key="1">
    <citation type="submission" date="2022-09" db="EMBL/GenBank/DDBJ databases">
        <authorList>
            <person name="Palmer J.M."/>
        </authorList>
    </citation>
    <scope>NUCLEOTIDE SEQUENCE [LARGE SCALE GENOMIC DNA]</scope>
    <source>
        <strain evidence="6 7">DSM 7382</strain>
    </source>
</reference>
<dbReference type="PANTHER" id="PTHR12112:SF39">
    <property type="entry name" value="EG:152A3.5 PROTEIN (FBGN0003116_PN PROTEIN)"/>
    <property type="match status" value="1"/>
</dbReference>
<dbReference type="InterPro" id="IPR001667">
    <property type="entry name" value="DDH_dom"/>
</dbReference>
<keyword evidence="7" id="KW-1185">Reference proteome</keyword>
<dbReference type="SMART" id="SM01131">
    <property type="entry name" value="DHHA2"/>
    <property type="match status" value="1"/>
</dbReference>
<dbReference type="Pfam" id="PF01368">
    <property type="entry name" value="DHH"/>
    <property type="match status" value="1"/>
</dbReference>
<comment type="cofactor">
    <cofactor evidence="1">
        <name>Mn(2+)</name>
        <dbReference type="ChEBI" id="CHEBI:29035"/>
    </cofactor>
</comment>
<dbReference type="Gene3D" id="3.10.310.20">
    <property type="entry name" value="DHHA2 domain"/>
    <property type="match status" value="1"/>
</dbReference>
<keyword evidence="4" id="KW-0464">Manganese</keyword>
<sequence>MTISSASGTLSEFLRTQKAHYLKAVDEGKGNEWIVVTGNEAGDLDSLSSAIAFAWYLTTIEQTPAVPLLHTPRSDLHLRAENLHALELAGISSVESTLLCVDDVPTKGIFPSTKFALVDHNRLHSHLGDQNPDVRVVGVIDHHEDEGLYKDTANPRIITVPTGSASSLVALYLQDKCADKVPPELATLLLCSVLIDTNGLKVGGKAVDADRAAAAFLIPKSLLGVDGSFLATSESHDYPEVKSLSSTLSEKKGSVSHLNTSDLLRRDYKEYIMTPSWAKDKTIKVGLASVPVGLKSWIKGDQAFWTSTEEWMAERKLAALGILTSFRAAKELNKQGKPKHKREQLFVVRKEEVPELATKLFEGLEASPELKLKTKSFKKLSGTHDAKLFSDEVDAKAWKQGNVDATRKVTAPVVKNIIEGITSVL</sequence>
<dbReference type="PANTHER" id="PTHR12112">
    <property type="entry name" value="BNIP - RELATED"/>
    <property type="match status" value="1"/>
</dbReference>
<dbReference type="InterPro" id="IPR038763">
    <property type="entry name" value="DHH_sf"/>
</dbReference>
<dbReference type="GO" id="GO:0005737">
    <property type="term" value="C:cytoplasm"/>
    <property type="evidence" value="ECO:0007669"/>
    <property type="project" value="InterPro"/>
</dbReference>
<dbReference type="SUPFAM" id="SSF64182">
    <property type="entry name" value="DHH phosphoesterases"/>
    <property type="match status" value="1"/>
</dbReference>
<protein>
    <recommendedName>
        <fullName evidence="5">DHHA2 domain-containing protein</fullName>
    </recommendedName>
</protein>
<dbReference type="Pfam" id="PF02833">
    <property type="entry name" value="DHHA2"/>
    <property type="match status" value="1"/>
</dbReference>
<dbReference type="EMBL" id="JASBNA010000078">
    <property type="protein sequence ID" value="KAK7678068.1"/>
    <property type="molecule type" value="Genomic_DNA"/>
</dbReference>
<evidence type="ECO:0000313" key="6">
    <source>
        <dbReference type="EMBL" id="KAK7678068.1"/>
    </source>
</evidence>
<proteinExistence type="predicted"/>
<evidence type="ECO:0000256" key="2">
    <source>
        <dbReference type="ARBA" id="ARBA00022723"/>
    </source>
</evidence>
<evidence type="ECO:0000256" key="4">
    <source>
        <dbReference type="ARBA" id="ARBA00023211"/>
    </source>
</evidence>
<gene>
    <name evidence="6" type="ORF">QCA50_019009</name>
</gene>
<evidence type="ECO:0000256" key="3">
    <source>
        <dbReference type="ARBA" id="ARBA00022801"/>
    </source>
</evidence>
<dbReference type="Gene3D" id="3.90.1640.10">
    <property type="entry name" value="inorganic pyrophosphatase (n-terminal core)"/>
    <property type="match status" value="1"/>
</dbReference>